<comment type="subcellular location">
    <subcellularLocation>
        <location evidence="1">Virion</location>
    </subcellularLocation>
</comment>
<evidence type="ECO:0000256" key="1">
    <source>
        <dbReference type="ARBA" id="ARBA00004328"/>
    </source>
</evidence>
<evidence type="ECO:0000256" key="2">
    <source>
        <dbReference type="SAM" id="Coils"/>
    </source>
</evidence>
<organism evidence="4 5">
    <name type="scientific">Clostridium tagluense</name>
    <dbReference type="NCBI Taxonomy" id="360422"/>
    <lineage>
        <taxon>Bacteria</taxon>
        <taxon>Bacillati</taxon>
        <taxon>Bacillota</taxon>
        <taxon>Clostridia</taxon>
        <taxon>Eubacteriales</taxon>
        <taxon>Clostridiaceae</taxon>
        <taxon>Clostridium</taxon>
    </lineage>
</organism>
<dbReference type="AlphaFoldDB" id="A0A401UM29"/>
<dbReference type="InterPro" id="IPR024455">
    <property type="entry name" value="Phage_capsid"/>
</dbReference>
<dbReference type="RefSeq" id="WP_125001475.1">
    <property type="nucleotide sequence ID" value="NZ_BHYK01000011.1"/>
</dbReference>
<dbReference type="NCBIfam" id="TIGR01554">
    <property type="entry name" value="major_cap_HK97"/>
    <property type="match status" value="1"/>
</dbReference>
<evidence type="ECO:0000313" key="4">
    <source>
        <dbReference type="EMBL" id="GCD10586.1"/>
    </source>
</evidence>
<proteinExistence type="predicted"/>
<dbReference type="SUPFAM" id="SSF56563">
    <property type="entry name" value="Major capsid protein gp5"/>
    <property type="match status" value="1"/>
</dbReference>
<accession>A0A401UM29</accession>
<dbReference type="Proteomes" id="UP000287872">
    <property type="component" value="Unassembled WGS sequence"/>
</dbReference>
<sequence>MLKSTELQTKLVEVRASTEGLTKADEIKAKISEIENIQAQIVLAEMEENEERIEAEKEFKIQNKTKKEGKVDMENKNFREIFAKAVIGTATQEELKTISNLMVEGEKGKGGIAIGDDISKDIKVFQDQRRMFDVRNLINVEKVGTLKGTRPYVTNQPEASGFASVDENGDVQALYEPTFDDMSYVVRSYAGFIPLTKELLEDDVTSIYNFIVEWLGENELNTYAYQVFQGTGTKSAQGIMTETKVGGALITRTEKLTVAPTIKKFKTVFNVDLEALINGTETITTNSDGYDYLDGLEDKNGTPYLQPSVTSASGFRFLGREINTVPKKFLKNVTDGADTLVPFICGDLKQIYTMYDRRQMVVESTKIGGEAWRKRKTEVMGDFRFDGKIIPSALESIKILLAKLA</sequence>
<dbReference type="Gene3D" id="3.30.2400.10">
    <property type="entry name" value="Major capsid protein gp5"/>
    <property type="match status" value="1"/>
</dbReference>
<comment type="caution">
    <text evidence="4">The sequence shown here is derived from an EMBL/GenBank/DDBJ whole genome shotgun (WGS) entry which is preliminary data.</text>
</comment>
<dbReference type="EMBL" id="BHYK01000011">
    <property type="protein sequence ID" value="GCD10586.1"/>
    <property type="molecule type" value="Genomic_DNA"/>
</dbReference>
<feature type="coiled-coil region" evidence="2">
    <location>
        <begin position="27"/>
        <end position="63"/>
    </location>
</feature>
<name>A0A401UM29_9CLOT</name>
<feature type="domain" description="Phage capsid-like C-terminal" evidence="3">
    <location>
        <begin position="110"/>
        <end position="391"/>
    </location>
</feature>
<keyword evidence="5" id="KW-1185">Reference proteome</keyword>
<protein>
    <recommendedName>
        <fullName evidence="3">Phage capsid-like C-terminal domain-containing protein</fullName>
    </recommendedName>
</protein>
<dbReference type="OrthoDB" id="85826at2"/>
<dbReference type="InterPro" id="IPR054612">
    <property type="entry name" value="Phage_capsid-like_C"/>
</dbReference>
<keyword evidence="2" id="KW-0175">Coiled coil</keyword>
<evidence type="ECO:0000313" key="5">
    <source>
        <dbReference type="Proteomes" id="UP000287872"/>
    </source>
</evidence>
<evidence type="ECO:0000259" key="3">
    <source>
        <dbReference type="Pfam" id="PF05065"/>
    </source>
</evidence>
<reference evidence="4 5" key="1">
    <citation type="submission" date="2018-11" db="EMBL/GenBank/DDBJ databases">
        <title>Genome sequencing and assembly of Clostridium tagluense strain A121.</title>
        <authorList>
            <person name="Murakami T."/>
            <person name="Segawa T."/>
            <person name="Shcherbakova V.A."/>
            <person name="Mori H."/>
            <person name="Yoshimura Y."/>
        </authorList>
    </citation>
    <scope>NUCLEOTIDE SEQUENCE [LARGE SCALE GENOMIC DNA]</scope>
    <source>
        <strain evidence="4 5">A121</strain>
    </source>
</reference>
<dbReference type="Gene3D" id="3.30.2320.10">
    <property type="entry name" value="hypothetical protein PF0899 domain"/>
    <property type="match status" value="1"/>
</dbReference>
<dbReference type="Pfam" id="PF05065">
    <property type="entry name" value="Phage_capsid"/>
    <property type="match status" value="1"/>
</dbReference>
<gene>
    <name evidence="4" type="ORF">Ctaglu_22090</name>
</gene>